<protein>
    <submittedName>
        <fullName evidence="2">Secreted protein</fullName>
    </submittedName>
</protein>
<dbReference type="AlphaFoldDB" id="A0A1I7YX50"/>
<name>A0A1I7YX50_9BILA</name>
<evidence type="ECO:0000313" key="1">
    <source>
        <dbReference type="Proteomes" id="UP000095287"/>
    </source>
</evidence>
<organism evidence="1 2">
    <name type="scientific">Steinernema glaseri</name>
    <dbReference type="NCBI Taxonomy" id="37863"/>
    <lineage>
        <taxon>Eukaryota</taxon>
        <taxon>Metazoa</taxon>
        <taxon>Ecdysozoa</taxon>
        <taxon>Nematoda</taxon>
        <taxon>Chromadorea</taxon>
        <taxon>Rhabditida</taxon>
        <taxon>Tylenchina</taxon>
        <taxon>Panagrolaimomorpha</taxon>
        <taxon>Strongyloidoidea</taxon>
        <taxon>Steinernematidae</taxon>
        <taxon>Steinernema</taxon>
    </lineage>
</organism>
<proteinExistence type="predicted"/>
<accession>A0A1I7YX50</accession>
<reference evidence="2" key="1">
    <citation type="submission" date="2016-11" db="UniProtKB">
        <authorList>
            <consortium name="WormBaseParasite"/>
        </authorList>
    </citation>
    <scope>IDENTIFICATION</scope>
</reference>
<keyword evidence="1" id="KW-1185">Reference proteome</keyword>
<sequence>MGCFVVRTTFSLVVSNSYFSGESLSTSWDMDPFRNGQYGLFDGERQFSFSRLPSLGVVHAGRLALLPLLPGSVRQQRRPCVGKYEKIVVLSPK</sequence>
<evidence type="ECO:0000313" key="2">
    <source>
        <dbReference type="WBParaSite" id="L893_g20594.t1"/>
    </source>
</evidence>
<dbReference type="Proteomes" id="UP000095287">
    <property type="component" value="Unplaced"/>
</dbReference>
<dbReference type="WBParaSite" id="L893_g20594.t1">
    <property type="protein sequence ID" value="L893_g20594.t1"/>
    <property type="gene ID" value="L893_g20594"/>
</dbReference>